<feature type="transmembrane region" description="Helical" evidence="5">
    <location>
        <begin position="281"/>
        <end position="299"/>
    </location>
</feature>
<dbReference type="RefSeq" id="WP_021686797.1">
    <property type="nucleotide sequence ID" value="NZ_KI260561.1"/>
</dbReference>
<comment type="function">
    <text evidence="4">Part of the ABC transporter complex LsrABCD involved in autoinducer 2 (AI-2) import. Probably responsible for the translocation of the substrate across the membrane.</text>
</comment>
<sequence>MDFIPDPFFVRLRRFVLQYAAACFLCLCVVVFAVIDTSLISVRNIRNILSDAAPLLVSASAMALCLFSGYIDFSAGASACFAAAIASSFMQAPESAGRMFAFLPPFPAFAVIPFVTVLFFAVGMLNGFLIKRVSLPPWFATFATGSVLTALTHIYLCTKDMQLRVLEGFTRQYTLFGVGYIGVNPTLSIPISVIFSLFVFFALRAGIKRFLPEADAPGRSVVQDLKKTMFLFGTVSSLFALSGMMITARAGSIASLSAGEFELHTLAVCFTASLSLFGARGSWAAVAACTFIYSAFMYTADFVGINRFVTLAFRTLIPLTMVWIDIVKRKKTANTGNSGITGANINRL</sequence>
<feature type="transmembrane region" description="Helical" evidence="5">
    <location>
        <begin position="137"/>
        <end position="156"/>
    </location>
</feature>
<keyword evidence="3" id="KW-0997">Cell inner membrane</keyword>
<organism evidence="6 7">
    <name type="scientific">Treponema lecithinolyticum ATCC 700332</name>
    <dbReference type="NCBI Taxonomy" id="1321815"/>
    <lineage>
        <taxon>Bacteria</taxon>
        <taxon>Pseudomonadati</taxon>
        <taxon>Spirochaetota</taxon>
        <taxon>Spirochaetia</taxon>
        <taxon>Spirochaetales</taxon>
        <taxon>Treponemataceae</taxon>
        <taxon>Treponema</taxon>
    </lineage>
</organism>
<keyword evidence="5" id="KW-0812">Transmembrane</keyword>
<evidence type="ECO:0000256" key="4">
    <source>
        <dbReference type="ARBA" id="ARBA00025439"/>
    </source>
</evidence>
<dbReference type="Proteomes" id="UP000016649">
    <property type="component" value="Unassembled WGS sequence"/>
</dbReference>
<keyword evidence="5" id="KW-1133">Transmembrane helix</keyword>
<protein>
    <submittedName>
        <fullName evidence="6">Branched-chain amino acid ABC transporter, permease protein</fullName>
    </submittedName>
</protein>
<evidence type="ECO:0000256" key="5">
    <source>
        <dbReference type="SAM" id="Phobius"/>
    </source>
</evidence>
<name>A0ABN0P144_TRELE</name>
<feature type="transmembrane region" description="Helical" evidence="5">
    <location>
        <begin position="187"/>
        <end position="207"/>
    </location>
</feature>
<feature type="transmembrane region" description="Helical" evidence="5">
    <location>
        <begin position="106"/>
        <end position="130"/>
    </location>
</feature>
<comment type="subunit">
    <text evidence="1">The complex is composed of two ATP-binding proteins (LsrA), two transmembrane proteins (LsrC and LsrD) and a solute-binding protein (LsrB).</text>
</comment>
<keyword evidence="3" id="KW-1003">Cell membrane</keyword>
<dbReference type="PANTHER" id="PTHR32196:SF71">
    <property type="entry name" value="AUTOINDUCER 2 IMPORT SYSTEM PERMEASE PROTEIN LSRD"/>
    <property type="match status" value="1"/>
</dbReference>
<gene>
    <name evidence="6" type="ORF">HMPREF9193_00396</name>
</gene>
<evidence type="ECO:0000256" key="1">
    <source>
        <dbReference type="ARBA" id="ARBA00011262"/>
    </source>
</evidence>
<proteinExistence type="predicted"/>
<evidence type="ECO:0000256" key="3">
    <source>
        <dbReference type="ARBA" id="ARBA00022519"/>
    </source>
</evidence>
<keyword evidence="5" id="KW-0472">Membrane</keyword>
<feature type="transmembrane region" description="Helical" evidence="5">
    <location>
        <begin position="228"/>
        <end position="247"/>
    </location>
</feature>
<feature type="transmembrane region" description="Helical" evidence="5">
    <location>
        <begin position="15"/>
        <end position="35"/>
    </location>
</feature>
<evidence type="ECO:0000313" key="6">
    <source>
        <dbReference type="EMBL" id="ERJ94041.1"/>
    </source>
</evidence>
<keyword evidence="2" id="KW-0813">Transport</keyword>
<evidence type="ECO:0000256" key="2">
    <source>
        <dbReference type="ARBA" id="ARBA00022448"/>
    </source>
</evidence>
<feature type="transmembrane region" description="Helical" evidence="5">
    <location>
        <begin position="55"/>
        <end position="86"/>
    </location>
</feature>
<accession>A0ABN0P144</accession>
<keyword evidence="7" id="KW-1185">Reference proteome</keyword>
<comment type="caution">
    <text evidence="6">The sequence shown here is derived from an EMBL/GenBank/DDBJ whole genome shotgun (WGS) entry which is preliminary data.</text>
</comment>
<evidence type="ECO:0000313" key="7">
    <source>
        <dbReference type="Proteomes" id="UP000016649"/>
    </source>
</evidence>
<dbReference type="PANTHER" id="PTHR32196">
    <property type="entry name" value="ABC TRANSPORTER PERMEASE PROTEIN YPHD-RELATED-RELATED"/>
    <property type="match status" value="1"/>
</dbReference>
<reference evidence="6 7" key="1">
    <citation type="submission" date="2013-08" db="EMBL/GenBank/DDBJ databases">
        <authorList>
            <person name="Weinstock G."/>
            <person name="Sodergren E."/>
            <person name="Wylie T."/>
            <person name="Fulton L."/>
            <person name="Fulton R."/>
            <person name="Fronick C."/>
            <person name="O'Laughlin M."/>
            <person name="Godfrey J."/>
            <person name="Miner T."/>
            <person name="Herter B."/>
            <person name="Appelbaum E."/>
            <person name="Cordes M."/>
            <person name="Lek S."/>
            <person name="Wollam A."/>
            <person name="Pepin K.H."/>
            <person name="Palsikar V.B."/>
            <person name="Mitreva M."/>
            <person name="Wilson R.K."/>
        </authorList>
    </citation>
    <scope>NUCLEOTIDE SEQUENCE [LARGE SCALE GENOMIC DNA]</scope>
    <source>
        <strain evidence="6 7">ATCC 700332</strain>
    </source>
</reference>
<dbReference type="EMBL" id="AWVH01000006">
    <property type="protein sequence ID" value="ERJ94041.1"/>
    <property type="molecule type" value="Genomic_DNA"/>
</dbReference>